<dbReference type="OrthoDB" id="5859488at2759"/>
<sequence length="403" mass="46010">LHFSRHQEIQFLPVTTSQPQVLTFAKQSTFNLIIYNIFTDYWGRTGFAKFKESVNNHLRQFSYSQYNAAVFTEADTSVNAPFRKYKSQESTSVKADFLHYVEGQAPIYPKKYGCFNQPFYQPMYKYITSLNLRDTAVTVITQFPPQKDKRYRDKLEELALAFNIRINVIWISDETFVRCLHQNVNEQYDELSQLTFTTGGMFVPQKYGRNDKASFTDVVIASHYQYQPVSFGAFNDCSGGKVVSWQPEPQAPETYLVVEGADLKIQDCSVEELPGLSPEQRIFLVKAEEEKKPCKLTLTNEGGGCSAKVFFSDINNSGIRLYSSFVEDPVIDSSKYQPTIGNKFYMALRVEVNNKDNFVEPVSNTIYTHDGKSKQLTMRARKEPVTFTFVTEASAVCQIGPHA</sequence>
<keyword evidence="2" id="KW-1185">Reference proteome</keyword>
<dbReference type="Proteomes" id="UP000252519">
    <property type="component" value="Unassembled WGS sequence"/>
</dbReference>
<dbReference type="AlphaFoldDB" id="A0A368FEW5"/>
<gene>
    <name evidence="1" type="ORF">ANCCAN_23547</name>
</gene>
<dbReference type="EMBL" id="JOJR01001493">
    <property type="protein sequence ID" value="RCN30683.1"/>
    <property type="molecule type" value="Genomic_DNA"/>
</dbReference>
<evidence type="ECO:0000313" key="1">
    <source>
        <dbReference type="EMBL" id="RCN30683.1"/>
    </source>
</evidence>
<feature type="non-terminal residue" evidence="1">
    <location>
        <position position="1"/>
    </location>
</feature>
<comment type="caution">
    <text evidence="1">The sequence shown here is derived from an EMBL/GenBank/DDBJ whole genome shotgun (WGS) entry which is preliminary data.</text>
</comment>
<reference evidence="1 2" key="1">
    <citation type="submission" date="2014-10" db="EMBL/GenBank/DDBJ databases">
        <title>Draft genome of the hookworm Ancylostoma caninum.</title>
        <authorList>
            <person name="Mitreva M."/>
        </authorList>
    </citation>
    <scope>NUCLEOTIDE SEQUENCE [LARGE SCALE GENOMIC DNA]</scope>
    <source>
        <strain evidence="1 2">Baltimore</strain>
    </source>
</reference>
<dbReference type="STRING" id="29170.A0A368FEW5"/>
<protein>
    <submittedName>
        <fullName evidence="1">Uncharacterized protein</fullName>
    </submittedName>
</protein>
<accession>A0A368FEW5</accession>
<organism evidence="1 2">
    <name type="scientific">Ancylostoma caninum</name>
    <name type="common">Dog hookworm</name>
    <dbReference type="NCBI Taxonomy" id="29170"/>
    <lineage>
        <taxon>Eukaryota</taxon>
        <taxon>Metazoa</taxon>
        <taxon>Ecdysozoa</taxon>
        <taxon>Nematoda</taxon>
        <taxon>Chromadorea</taxon>
        <taxon>Rhabditida</taxon>
        <taxon>Rhabditina</taxon>
        <taxon>Rhabditomorpha</taxon>
        <taxon>Strongyloidea</taxon>
        <taxon>Ancylostomatidae</taxon>
        <taxon>Ancylostomatinae</taxon>
        <taxon>Ancylostoma</taxon>
    </lineage>
</organism>
<evidence type="ECO:0000313" key="2">
    <source>
        <dbReference type="Proteomes" id="UP000252519"/>
    </source>
</evidence>
<proteinExistence type="predicted"/>
<name>A0A368FEW5_ANCCA</name>